<organism evidence="1 2">
    <name type="scientific">Talaromyces atroroseus</name>
    <dbReference type="NCBI Taxonomy" id="1441469"/>
    <lineage>
        <taxon>Eukaryota</taxon>
        <taxon>Fungi</taxon>
        <taxon>Dikarya</taxon>
        <taxon>Ascomycota</taxon>
        <taxon>Pezizomycotina</taxon>
        <taxon>Eurotiomycetes</taxon>
        <taxon>Eurotiomycetidae</taxon>
        <taxon>Eurotiales</taxon>
        <taxon>Trichocomaceae</taxon>
        <taxon>Talaromyces</taxon>
        <taxon>Talaromyces sect. Trachyspermi</taxon>
    </lineage>
</organism>
<comment type="caution">
    <text evidence="1">The sequence shown here is derived from an EMBL/GenBank/DDBJ whole genome shotgun (WGS) entry which is preliminary data.</text>
</comment>
<proteinExistence type="predicted"/>
<accession>A0A225AYU4</accession>
<evidence type="ECO:0000313" key="1">
    <source>
        <dbReference type="EMBL" id="OKL63624.1"/>
    </source>
</evidence>
<dbReference type="RefSeq" id="XP_020123745.1">
    <property type="nucleotide sequence ID" value="XM_020260819.1"/>
</dbReference>
<protein>
    <submittedName>
        <fullName evidence="1">Uncharacterized protein</fullName>
    </submittedName>
</protein>
<keyword evidence="2" id="KW-1185">Reference proteome</keyword>
<sequence length="171" mass="17656">MHAISKVLAPTVALLTMVQYCPAPFISAIAGVVAGVTASDTAAVVGAAAGVAGAVEGGISASHKKRDIPRPFNSRIKKRQDLSNLGLGTAYPDCLDELKGTTLTFSRPSDNTVLVSGMPPACMALCGVLTGIYNEGNPVPESSSSVSFTNLSSEDIQQIQNALDVHPNYNP</sequence>
<dbReference type="AlphaFoldDB" id="A0A225AYU4"/>
<dbReference type="STRING" id="1441469.A0A225AYU4"/>
<name>A0A225AYU4_TALAT</name>
<dbReference type="OrthoDB" id="4226900at2759"/>
<reference evidence="1 2" key="1">
    <citation type="submission" date="2015-06" db="EMBL/GenBank/DDBJ databases">
        <title>Talaromyces atroroseus IBT 11181 draft genome.</title>
        <authorList>
            <person name="Rasmussen K.B."/>
            <person name="Rasmussen S."/>
            <person name="Petersen B."/>
            <person name="Sicheritz-Ponten T."/>
            <person name="Mortensen U.H."/>
            <person name="Thrane U."/>
        </authorList>
    </citation>
    <scope>NUCLEOTIDE SEQUENCE [LARGE SCALE GENOMIC DNA]</scope>
    <source>
        <strain evidence="1 2">IBT 11181</strain>
    </source>
</reference>
<dbReference type="GeneID" id="31000711"/>
<dbReference type="Proteomes" id="UP000214365">
    <property type="component" value="Unassembled WGS sequence"/>
</dbReference>
<dbReference type="EMBL" id="LFMY01000001">
    <property type="protein sequence ID" value="OKL63624.1"/>
    <property type="molecule type" value="Genomic_DNA"/>
</dbReference>
<gene>
    <name evidence="1" type="ORF">UA08_00956</name>
</gene>
<evidence type="ECO:0000313" key="2">
    <source>
        <dbReference type="Proteomes" id="UP000214365"/>
    </source>
</evidence>